<dbReference type="Proteomes" id="UP000663854">
    <property type="component" value="Unassembled WGS sequence"/>
</dbReference>
<organism evidence="2 3">
    <name type="scientific">Rotaria sordida</name>
    <dbReference type="NCBI Taxonomy" id="392033"/>
    <lineage>
        <taxon>Eukaryota</taxon>
        <taxon>Metazoa</taxon>
        <taxon>Spiralia</taxon>
        <taxon>Gnathifera</taxon>
        <taxon>Rotifera</taxon>
        <taxon>Eurotatoria</taxon>
        <taxon>Bdelloidea</taxon>
        <taxon>Philodinida</taxon>
        <taxon>Philodinidae</taxon>
        <taxon>Rotaria</taxon>
    </lineage>
</organism>
<name>A0A814TUQ0_9BILA</name>
<comment type="caution">
    <text evidence="2">The sequence shown here is derived from an EMBL/GenBank/DDBJ whole genome shotgun (WGS) entry which is preliminary data.</text>
</comment>
<feature type="region of interest" description="Disordered" evidence="1">
    <location>
        <begin position="37"/>
        <end position="99"/>
    </location>
</feature>
<sequence>MTEFVQPVNQSISHFQLGSMNDVDNFDIDRLNSSLQYGDHHIIEDNTKKKERKKLKKKEEENEKRAQRQRQKEEKKARKQEEKQRKKSKNEQQLLSSKRILNTQFINKSKARIMMLDDTEEYLDLGVCKNFI</sequence>
<protein>
    <submittedName>
        <fullName evidence="2">Uncharacterized protein</fullName>
    </submittedName>
</protein>
<feature type="compositionally biased region" description="Basic and acidic residues" evidence="1">
    <location>
        <begin position="38"/>
        <end position="48"/>
    </location>
</feature>
<reference evidence="2" key="1">
    <citation type="submission" date="2021-02" db="EMBL/GenBank/DDBJ databases">
        <authorList>
            <person name="Nowell W R."/>
        </authorList>
    </citation>
    <scope>NUCLEOTIDE SEQUENCE</scope>
</reference>
<dbReference type="AlphaFoldDB" id="A0A814TUQ0"/>
<evidence type="ECO:0000313" key="2">
    <source>
        <dbReference type="EMBL" id="CAF1165652.1"/>
    </source>
</evidence>
<feature type="compositionally biased region" description="Basic and acidic residues" evidence="1">
    <location>
        <begin position="57"/>
        <end position="84"/>
    </location>
</feature>
<evidence type="ECO:0000256" key="1">
    <source>
        <dbReference type="SAM" id="MobiDB-lite"/>
    </source>
</evidence>
<accession>A0A814TUQ0</accession>
<proteinExistence type="predicted"/>
<gene>
    <name evidence="2" type="ORF">PYM288_LOCUS22993</name>
</gene>
<evidence type="ECO:0000313" key="3">
    <source>
        <dbReference type="Proteomes" id="UP000663854"/>
    </source>
</evidence>
<dbReference type="EMBL" id="CAJNOH010001030">
    <property type="protein sequence ID" value="CAF1165652.1"/>
    <property type="molecule type" value="Genomic_DNA"/>
</dbReference>